<dbReference type="CDD" id="cd00326">
    <property type="entry name" value="alpha_CA"/>
    <property type="match status" value="1"/>
</dbReference>
<name>A0A210PLI5_MIZYE</name>
<feature type="domain" description="Alpha-carbonic anhydrase" evidence="15">
    <location>
        <begin position="48"/>
        <end position="322"/>
    </location>
</feature>
<evidence type="ECO:0000256" key="4">
    <source>
        <dbReference type="ARBA" id="ARBA00012925"/>
    </source>
</evidence>
<evidence type="ECO:0000256" key="13">
    <source>
        <dbReference type="ARBA" id="ARBA00048348"/>
    </source>
</evidence>
<proteinExistence type="inferred from homology"/>
<dbReference type="PANTHER" id="PTHR18952">
    <property type="entry name" value="CARBONIC ANHYDRASE"/>
    <property type="match status" value="1"/>
</dbReference>
<evidence type="ECO:0000313" key="16">
    <source>
        <dbReference type="EMBL" id="OWF37360.1"/>
    </source>
</evidence>
<keyword evidence="9 14" id="KW-0862">Zinc</keyword>
<keyword evidence="10" id="KW-0106">Calcium</keyword>
<accession>A0A210PLI5</accession>
<evidence type="ECO:0000256" key="7">
    <source>
        <dbReference type="ARBA" id="ARBA00022723"/>
    </source>
</evidence>
<dbReference type="GO" id="GO:0004089">
    <property type="term" value="F:carbonate dehydratase activity"/>
    <property type="evidence" value="ECO:0007669"/>
    <property type="project" value="UniProtKB-UniRule"/>
</dbReference>
<dbReference type="Proteomes" id="UP000242188">
    <property type="component" value="Unassembled WGS sequence"/>
</dbReference>
<evidence type="ECO:0000256" key="8">
    <source>
        <dbReference type="ARBA" id="ARBA00022737"/>
    </source>
</evidence>
<dbReference type="SMART" id="SM01057">
    <property type="entry name" value="Carb_anhydrase"/>
    <property type="match status" value="1"/>
</dbReference>
<feature type="chain" id="PRO_5025098528" description="Carbonic anhydrase" evidence="14">
    <location>
        <begin position="27"/>
        <end position="326"/>
    </location>
</feature>
<gene>
    <name evidence="16" type="ORF">KP79_PYT14018</name>
</gene>
<evidence type="ECO:0000256" key="3">
    <source>
        <dbReference type="ARBA" id="ARBA00010718"/>
    </source>
</evidence>
<evidence type="ECO:0000313" key="17">
    <source>
        <dbReference type="Proteomes" id="UP000242188"/>
    </source>
</evidence>
<dbReference type="GO" id="GO:0008270">
    <property type="term" value="F:zinc ion binding"/>
    <property type="evidence" value="ECO:0007669"/>
    <property type="project" value="UniProtKB-UniRule"/>
</dbReference>
<evidence type="ECO:0000256" key="12">
    <source>
        <dbReference type="ARBA" id="ARBA00023239"/>
    </source>
</evidence>
<comment type="caution">
    <text evidence="16">The sequence shown here is derived from an EMBL/GenBank/DDBJ whole genome shotgun (WGS) entry which is preliminary data.</text>
</comment>
<dbReference type="InterPro" id="IPR036398">
    <property type="entry name" value="CA_dom_sf"/>
</dbReference>
<keyword evidence="14" id="KW-0732">Signal</keyword>
<keyword evidence="12 14" id="KW-0456">Lyase</keyword>
<evidence type="ECO:0000256" key="10">
    <source>
        <dbReference type="ARBA" id="ARBA00022837"/>
    </source>
</evidence>
<dbReference type="SUPFAM" id="SSF51069">
    <property type="entry name" value="Carbonic anhydrase"/>
    <property type="match status" value="1"/>
</dbReference>
<evidence type="ECO:0000256" key="6">
    <source>
        <dbReference type="ARBA" id="ARBA00022530"/>
    </source>
</evidence>
<organism evidence="16 17">
    <name type="scientific">Mizuhopecten yessoensis</name>
    <name type="common">Japanese scallop</name>
    <name type="synonym">Patinopecten yessoensis</name>
    <dbReference type="NCBI Taxonomy" id="6573"/>
    <lineage>
        <taxon>Eukaryota</taxon>
        <taxon>Metazoa</taxon>
        <taxon>Spiralia</taxon>
        <taxon>Lophotrochozoa</taxon>
        <taxon>Mollusca</taxon>
        <taxon>Bivalvia</taxon>
        <taxon>Autobranchia</taxon>
        <taxon>Pteriomorphia</taxon>
        <taxon>Pectinida</taxon>
        <taxon>Pectinoidea</taxon>
        <taxon>Pectinidae</taxon>
        <taxon>Mizuhopecten</taxon>
    </lineage>
</organism>
<dbReference type="PROSITE" id="PS00162">
    <property type="entry name" value="ALPHA_CA_1"/>
    <property type="match status" value="1"/>
</dbReference>
<keyword evidence="6" id="KW-0272">Extracellular matrix</keyword>
<evidence type="ECO:0000256" key="11">
    <source>
        <dbReference type="ARBA" id="ARBA00023157"/>
    </source>
</evidence>
<keyword evidence="8" id="KW-0677">Repeat</keyword>
<reference evidence="16 17" key="1">
    <citation type="journal article" date="2017" name="Nat. Ecol. Evol.">
        <title>Scallop genome provides insights into evolution of bilaterian karyotype and development.</title>
        <authorList>
            <person name="Wang S."/>
            <person name="Zhang J."/>
            <person name="Jiao W."/>
            <person name="Li J."/>
            <person name="Xun X."/>
            <person name="Sun Y."/>
            <person name="Guo X."/>
            <person name="Huan P."/>
            <person name="Dong B."/>
            <person name="Zhang L."/>
            <person name="Hu X."/>
            <person name="Sun X."/>
            <person name="Wang J."/>
            <person name="Zhao C."/>
            <person name="Wang Y."/>
            <person name="Wang D."/>
            <person name="Huang X."/>
            <person name="Wang R."/>
            <person name="Lv J."/>
            <person name="Li Y."/>
            <person name="Zhang Z."/>
            <person name="Liu B."/>
            <person name="Lu W."/>
            <person name="Hui Y."/>
            <person name="Liang J."/>
            <person name="Zhou Z."/>
            <person name="Hou R."/>
            <person name="Li X."/>
            <person name="Liu Y."/>
            <person name="Li H."/>
            <person name="Ning X."/>
            <person name="Lin Y."/>
            <person name="Zhao L."/>
            <person name="Xing Q."/>
            <person name="Dou J."/>
            <person name="Li Y."/>
            <person name="Mao J."/>
            <person name="Guo H."/>
            <person name="Dou H."/>
            <person name="Li T."/>
            <person name="Mu C."/>
            <person name="Jiang W."/>
            <person name="Fu Q."/>
            <person name="Fu X."/>
            <person name="Miao Y."/>
            <person name="Liu J."/>
            <person name="Yu Q."/>
            <person name="Li R."/>
            <person name="Liao H."/>
            <person name="Li X."/>
            <person name="Kong Y."/>
            <person name="Jiang Z."/>
            <person name="Chourrout D."/>
            <person name="Li R."/>
            <person name="Bao Z."/>
        </authorList>
    </citation>
    <scope>NUCLEOTIDE SEQUENCE [LARGE SCALE GENOMIC DNA]</scope>
    <source>
        <strain evidence="16 17">PY_sf001</strain>
    </source>
</reference>
<dbReference type="InterPro" id="IPR001148">
    <property type="entry name" value="CA_dom"/>
</dbReference>
<evidence type="ECO:0000256" key="2">
    <source>
        <dbReference type="ARBA" id="ARBA00004498"/>
    </source>
</evidence>
<dbReference type="InterPro" id="IPR023561">
    <property type="entry name" value="Carbonic_anhydrase_a-class"/>
</dbReference>
<feature type="signal peptide" evidence="14">
    <location>
        <begin position="1"/>
        <end position="26"/>
    </location>
</feature>
<keyword evidence="5" id="KW-0964">Secreted</keyword>
<dbReference type="PROSITE" id="PS51144">
    <property type="entry name" value="ALPHA_CA_2"/>
    <property type="match status" value="1"/>
</dbReference>
<comment type="subcellular location">
    <subcellularLocation>
        <location evidence="2">Secreted</location>
        <location evidence="2">Extracellular space</location>
        <location evidence="2">Extracellular matrix</location>
    </subcellularLocation>
</comment>
<dbReference type="EC" id="4.2.1.1" evidence="4 14"/>
<evidence type="ECO:0000256" key="9">
    <source>
        <dbReference type="ARBA" id="ARBA00022833"/>
    </source>
</evidence>
<dbReference type="EMBL" id="NEDP02005590">
    <property type="protein sequence ID" value="OWF37360.1"/>
    <property type="molecule type" value="Genomic_DNA"/>
</dbReference>
<comment type="cofactor">
    <cofactor evidence="1 14">
        <name>Zn(2+)</name>
        <dbReference type="ChEBI" id="CHEBI:29105"/>
    </cofactor>
</comment>
<dbReference type="STRING" id="6573.A0A210PLI5"/>
<dbReference type="Gene3D" id="3.10.200.10">
    <property type="entry name" value="Alpha carbonic anhydrase"/>
    <property type="match status" value="1"/>
</dbReference>
<dbReference type="AlphaFoldDB" id="A0A210PLI5"/>
<dbReference type="OrthoDB" id="6061368at2759"/>
<evidence type="ECO:0000256" key="1">
    <source>
        <dbReference type="ARBA" id="ARBA00001947"/>
    </source>
</evidence>
<evidence type="ECO:0000256" key="5">
    <source>
        <dbReference type="ARBA" id="ARBA00022525"/>
    </source>
</evidence>
<dbReference type="PANTHER" id="PTHR18952:SF141">
    <property type="entry name" value="CARBONIC ANHYDRASE"/>
    <property type="match status" value="1"/>
</dbReference>
<evidence type="ECO:0000259" key="15">
    <source>
        <dbReference type="PROSITE" id="PS51144"/>
    </source>
</evidence>
<dbReference type="InterPro" id="IPR018338">
    <property type="entry name" value="Carbonic_anhydrase_a-class_CS"/>
</dbReference>
<evidence type="ECO:0000256" key="14">
    <source>
        <dbReference type="RuleBase" id="RU367011"/>
    </source>
</evidence>
<keyword evidence="11" id="KW-1015">Disulfide bond</keyword>
<keyword evidence="7 14" id="KW-0479">Metal-binding</keyword>
<dbReference type="Pfam" id="PF00194">
    <property type="entry name" value="Carb_anhydrase"/>
    <property type="match status" value="1"/>
</dbReference>
<protein>
    <recommendedName>
        <fullName evidence="4 14">Carbonic anhydrase</fullName>
        <ecNumber evidence="4 14">4.2.1.1</ecNumber>
    </recommendedName>
</protein>
<sequence>MGTLTILTILTTLRFLVPMLISCVNSSSTPRRPARLGTAACAQFREHHVFSYDLRSRLAPGQWSRCYKECNGPHQSPIDIRLNSVQCMESGEEESPIYVWYRRHHGYARGSFLNNGHSCAFSTHNGDVRTYGKVLRNVPGQEGADYVFSELHFHIGANGSRSGSEHRINGKGFRGEIHMVHWKKTEELRTYEKGSEATDGLVAIGIFFNVVRRCHTEADRLILKYVYHARRYEAVKDPAFANPSLLLPADGMFYTYKGSKTTPPCNTNIIWIVYNTPTTICHRSYRILMALQSAEIGHPFLRTFGNDRPIQSKGTNNVQANFLRCD</sequence>
<keyword evidence="17" id="KW-1185">Reference proteome</keyword>
<comment type="function">
    <text evidence="14">Reversible hydration of carbon dioxide.</text>
</comment>
<dbReference type="GO" id="GO:0005737">
    <property type="term" value="C:cytoplasm"/>
    <property type="evidence" value="ECO:0007669"/>
    <property type="project" value="TreeGrafter"/>
</dbReference>
<comment type="similarity">
    <text evidence="3 14">Belongs to the alpha-carbonic anhydrase family.</text>
</comment>
<comment type="catalytic activity">
    <reaction evidence="13 14">
        <text>hydrogencarbonate + H(+) = CO2 + H2O</text>
        <dbReference type="Rhea" id="RHEA:10748"/>
        <dbReference type="ChEBI" id="CHEBI:15377"/>
        <dbReference type="ChEBI" id="CHEBI:15378"/>
        <dbReference type="ChEBI" id="CHEBI:16526"/>
        <dbReference type="ChEBI" id="CHEBI:17544"/>
        <dbReference type="EC" id="4.2.1.1"/>
    </reaction>
</comment>